<dbReference type="AlphaFoldDB" id="A0A2A9MJY6"/>
<dbReference type="KEGG" id="bbes:BESB_056240"/>
<sequence>MRPGTRQAGQPGGETALTPATEGSGEAPEYYSVGRQFSSCPGGSASVISAFPEVSESPPALSLDTSVEKTVLQFGCDAMEAAPPPERSCDAERGENGPSPYSHTNPQRVHHRIEEPLRSYSLLDIQNDAFTGIHEDDLESATGHCLRNLQSLFSFLLLCLGTSLLLHWPEMRSTSPILFYYILGSLVAELVLVLCLGCFMCLMTCLVGEDGAAYGSVMCGLLHRVAEGATHYTLTGVGAYALYNFNELQDMLFQSEEHIQEKFNWLLVYVGCEVMISLLYSLQTLGTLFGIFKFILVKIYAKLTGRGEVQFQQGDAPVIYASLDQYRRALPTMRNPVDLAFARRHQPSPRGGVLKEHEGRSDLEMGVATSYNQSATRNAQPLLGYRDN</sequence>
<name>A0A2A9MJY6_BESBE</name>
<evidence type="ECO:0000256" key="1">
    <source>
        <dbReference type="SAM" id="MobiDB-lite"/>
    </source>
</evidence>
<keyword evidence="2" id="KW-0472">Membrane</keyword>
<dbReference type="OrthoDB" id="329309at2759"/>
<feature type="region of interest" description="Disordered" evidence="1">
    <location>
        <begin position="1"/>
        <end position="29"/>
    </location>
</feature>
<feature type="transmembrane region" description="Helical" evidence="2">
    <location>
        <begin position="229"/>
        <end position="246"/>
    </location>
</feature>
<evidence type="ECO:0008006" key="5">
    <source>
        <dbReference type="Google" id="ProtNLM"/>
    </source>
</evidence>
<dbReference type="VEuPathDB" id="ToxoDB:BESB_056240"/>
<evidence type="ECO:0000256" key="2">
    <source>
        <dbReference type="SAM" id="Phobius"/>
    </source>
</evidence>
<evidence type="ECO:0000313" key="4">
    <source>
        <dbReference type="Proteomes" id="UP000224006"/>
    </source>
</evidence>
<feature type="transmembrane region" description="Helical" evidence="2">
    <location>
        <begin position="149"/>
        <end position="168"/>
    </location>
</feature>
<feature type="region of interest" description="Disordered" evidence="1">
    <location>
        <begin position="82"/>
        <end position="108"/>
    </location>
</feature>
<comment type="caution">
    <text evidence="3">The sequence shown here is derived from an EMBL/GenBank/DDBJ whole genome shotgun (WGS) entry which is preliminary data.</text>
</comment>
<evidence type="ECO:0000313" key="3">
    <source>
        <dbReference type="EMBL" id="PFH35973.1"/>
    </source>
</evidence>
<keyword evidence="2" id="KW-0812">Transmembrane</keyword>
<protein>
    <recommendedName>
        <fullName evidence="5">Transmembrane protein</fullName>
    </recommendedName>
</protein>
<dbReference type="EMBL" id="NWUJ01000004">
    <property type="protein sequence ID" value="PFH35973.1"/>
    <property type="molecule type" value="Genomic_DNA"/>
</dbReference>
<keyword evidence="2" id="KW-1133">Transmembrane helix</keyword>
<dbReference type="RefSeq" id="XP_029219982.1">
    <property type="nucleotide sequence ID" value="XM_029364059.1"/>
</dbReference>
<proteinExistence type="predicted"/>
<dbReference type="Proteomes" id="UP000224006">
    <property type="component" value="Chromosome IV"/>
</dbReference>
<feature type="transmembrane region" description="Helical" evidence="2">
    <location>
        <begin position="180"/>
        <end position="208"/>
    </location>
</feature>
<keyword evidence="4" id="KW-1185">Reference proteome</keyword>
<dbReference type="GeneID" id="40310553"/>
<reference evidence="3 4" key="1">
    <citation type="submission" date="2017-09" db="EMBL/GenBank/DDBJ databases">
        <title>Genome sequencing of Besnoitia besnoiti strain Bb-Ger1.</title>
        <authorList>
            <person name="Schares G."/>
            <person name="Venepally P."/>
            <person name="Lorenzi H.A."/>
        </authorList>
    </citation>
    <scope>NUCLEOTIDE SEQUENCE [LARGE SCALE GENOMIC DNA]</scope>
    <source>
        <strain evidence="3 4">Bb-Ger1</strain>
    </source>
</reference>
<feature type="transmembrane region" description="Helical" evidence="2">
    <location>
        <begin position="266"/>
        <end position="296"/>
    </location>
</feature>
<accession>A0A2A9MJY6</accession>
<gene>
    <name evidence="3" type="ORF">BESB_056240</name>
</gene>
<organism evidence="3 4">
    <name type="scientific">Besnoitia besnoiti</name>
    <name type="common">Apicomplexan protozoan</name>
    <dbReference type="NCBI Taxonomy" id="94643"/>
    <lineage>
        <taxon>Eukaryota</taxon>
        <taxon>Sar</taxon>
        <taxon>Alveolata</taxon>
        <taxon>Apicomplexa</taxon>
        <taxon>Conoidasida</taxon>
        <taxon>Coccidia</taxon>
        <taxon>Eucoccidiorida</taxon>
        <taxon>Eimeriorina</taxon>
        <taxon>Sarcocystidae</taxon>
        <taxon>Besnoitia</taxon>
    </lineage>
</organism>